<feature type="region of interest" description="Disordered" evidence="1">
    <location>
        <begin position="126"/>
        <end position="157"/>
    </location>
</feature>
<dbReference type="Proteomes" id="UP001342314">
    <property type="component" value="Unassembled WGS sequence"/>
</dbReference>
<accession>A0AAV5GU51</accession>
<comment type="caution">
    <text evidence="2">The sequence shown here is derived from an EMBL/GenBank/DDBJ whole genome shotgun (WGS) entry which is preliminary data.</text>
</comment>
<dbReference type="EMBL" id="BQKY01000011">
    <property type="protein sequence ID" value="GJN92572.1"/>
    <property type="molecule type" value="Genomic_DNA"/>
</dbReference>
<reference evidence="2 3" key="1">
    <citation type="submission" date="2021-12" db="EMBL/GenBank/DDBJ databases">
        <title>High titer production of polyol ester of fatty acids by Rhodotorula paludigena BS15 towards product separation-free biomass refinery.</title>
        <authorList>
            <person name="Mano J."/>
            <person name="Ono H."/>
            <person name="Tanaka T."/>
            <person name="Naito K."/>
            <person name="Sushida H."/>
            <person name="Ike M."/>
            <person name="Tokuyasu K."/>
            <person name="Kitaoka M."/>
        </authorList>
    </citation>
    <scope>NUCLEOTIDE SEQUENCE [LARGE SCALE GENOMIC DNA]</scope>
    <source>
        <strain evidence="2 3">BS15</strain>
    </source>
</reference>
<keyword evidence="3" id="KW-1185">Reference proteome</keyword>
<evidence type="ECO:0000313" key="3">
    <source>
        <dbReference type="Proteomes" id="UP001342314"/>
    </source>
</evidence>
<organism evidence="2 3">
    <name type="scientific">Rhodotorula paludigena</name>
    <dbReference type="NCBI Taxonomy" id="86838"/>
    <lineage>
        <taxon>Eukaryota</taxon>
        <taxon>Fungi</taxon>
        <taxon>Dikarya</taxon>
        <taxon>Basidiomycota</taxon>
        <taxon>Pucciniomycotina</taxon>
        <taxon>Microbotryomycetes</taxon>
        <taxon>Sporidiobolales</taxon>
        <taxon>Sporidiobolaceae</taxon>
        <taxon>Rhodotorula</taxon>
    </lineage>
</organism>
<evidence type="ECO:0000256" key="1">
    <source>
        <dbReference type="SAM" id="MobiDB-lite"/>
    </source>
</evidence>
<dbReference type="AlphaFoldDB" id="A0AAV5GU51"/>
<sequence length="176" mass="20232">MTSPVRVLRDILDKIPSTWDAHVPLWLETPEEEFKLKRLKKDAIDKLKLRWNLFREDTHEHFRRQVGQVAALVEDGILTKVSELLVDDDGLEAHNNDEHASLPPLWQVARFPPADELPERHVPQPFRHTVLRPGPPDSYDARLQPSNAPPQPFSEQTLGKAPVLGRRAALYYSFAR</sequence>
<protein>
    <submittedName>
        <fullName evidence="2">Uncharacterized protein</fullName>
    </submittedName>
</protein>
<gene>
    <name evidence="2" type="ORF">Rhopal_005602-T1</name>
</gene>
<name>A0AAV5GU51_9BASI</name>
<evidence type="ECO:0000313" key="2">
    <source>
        <dbReference type="EMBL" id="GJN92572.1"/>
    </source>
</evidence>
<proteinExistence type="predicted"/>